<dbReference type="EMBL" id="JAOTPO010000005">
    <property type="protein sequence ID" value="MDE5413551.1"/>
    <property type="molecule type" value="Genomic_DNA"/>
</dbReference>
<evidence type="ECO:0000313" key="2">
    <source>
        <dbReference type="Proteomes" id="UP001148125"/>
    </source>
</evidence>
<organism evidence="1 2">
    <name type="scientific">Alkalihalobacterium chitinilyticum</name>
    <dbReference type="NCBI Taxonomy" id="2980103"/>
    <lineage>
        <taxon>Bacteria</taxon>
        <taxon>Bacillati</taxon>
        <taxon>Bacillota</taxon>
        <taxon>Bacilli</taxon>
        <taxon>Bacillales</taxon>
        <taxon>Bacillaceae</taxon>
        <taxon>Alkalihalobacterium</taxon>
    </lineage>
</organism>
<reference evidence="1" key="1">
    <citation type="submission" date="2024-05" db="EMBL/GenBank/DDBJ databases">
        <title>Alkalihalobacillus sp. strain MEB203 novel alkaliphilic bacterium from Lonar Lake, India.</title>
        <authorList>
            <person name="Joshi A."/>
            <person name="Thite S."/>
            <person name="Mengade P."/>
        </authorList>
    </citation>
    <scope>NUCLEOTIDE SEQUENCE</scope>
    <source>
        <strain evidence="1">MEB 203</strain>
    </source>
</reference>
<name>A0ABT5VEI2_9BACI</name>
<dbReference type="Proteomes" id="UP001148125">
    <property type="component" value="Unassembled WGS sequence"/>
</dbReference>
<accession>A0ABT5VEI2</accession>
<keyword evidence="2" id="KW-1185">Reference proteome</keyword>
<evidence type="ECO:0000313" key="1">
    <source>
        <dbReference type="EMBL" id="MDE5413551.1"/>
    </source>
</evidence>
<sequence>MVIIEKVEVRLIADAGGFFNSLVLYTDTAEAVDFYHALGFTKTEPYQKVTKVSHYLKIKPINL</sequence>
<evidence type="ECO:0008006" key="3">
    <source>
        <dbReference type="Google" id="ProtNLM"/>
    </source>
</evidence>
<comment type="caution">
    <text evidence="1">The sequence shown here is derived from an EMBL/GenBank/DDBJ whole genome shotgun (WGS) entry which is preliminary data.</text>
</comment>
<gene>
    <name evidence="1" type="ORF">N7Z68_09140</name>
</gene>
<dbReference type="RefSeq" id="WP_275118173.1">
    <property type="nucleotide sequence ID" value="NZ_JAOTPO010000005.1"/>
</dbReference>
<proteinExistence type="predicted"/>
<protein>
    <recommendedName>
        <fullName evidence="3">GNAT family N-acetyltransferase</fullName>
    </recommendedName>
</protein>